<evidence type="ECO:0000256" key="3">
    <source>
        <dbReference type="ARBA" id="ARBA00023163"/>
    </source>
</evidence>
<dbReference type="InterPro" id="IPR047287">
    <property type="entry name" value="Tudor_SGF29_rpt2"/>
</dbReference>
<evidence type="ECO:0000313" key="6">
    <source>
        <dbReference type="EMBL" id="CAD6196892.1"/>
    </source>
</evidence>
<dbReference type="Gene3D" id="2.30.30.140">
    <property type="match status" value="2"/>
</dbReference>
<organism evidence="6 7">
    <name type="scientific">Caenorhabditis auriculariae</name>
    <dbReference type="NCBI Taxonomy" id="2777116"/>
    <lineage>
        <taxon>Eukaryota</taxon>
        <taxon>Metazoa</taxon>
        <taxon>Ecdysozoa</taxon>
        <taxon>Nematoda</taxon>
        <taxon>Chromadorea</taxon>
        <taxon>Rhabditida</taxon>
        <taxon>Rhabditina</taxon>
        <taxon>Rhabditomorpha</taxon>
        <taxon>Rhabditoidea</taxon>
        <taxon>Rhabditidae</taxon>
        <taxon>Peloderinae</taxon>
        <taxon>Caenorhabditis</taxon>
    </lineage>
</organism>
<evidence type="ECO:0000259" key="5">
    <source>
        <dbReference type="PROSITE" id="PS51518"/>
    </source>
</evidence>
<evidence type="ECO:0000256" key="4">
    <source>
        <dbReference type="ARBA" id="ARBA00023242"/>
    </source>
</evidence>
<feature type="domain" description="SGF29 C-terminal" evidence="5">
    <location>
        <begin position="128"/>
        <end position="265"/>
    </location>
</feature>
<keyword evidence="7" id="KW-1185">Reference proteome</keyword>
<dbReference type="OrthoDB" id="10265994at2759"/>
<dbReference type="CDD" id="cd20394">
    <property type="entry name" value="Tudor_SGF29_rpt2"/>
    <property type="match status" value="1"/>
</dbReference>
<proteinExistence type="predicted"/>
<dbReference type="InterPro" id="IPR010750">
    <property type="entry name" value="SGF29_tudor-like_dom"/>
</dbReference>
<dbReference type="InterPro" id="IPR047288">
    <property type="entry name" value="Tudor_SGF29_rpt1"/>
</dbReference>
<comment type="caution">
    <text evidence="6">The sequence shown here is derived from an EMBL/GenBank/DDBJ whole genome shotgun (WGS) entry which is preliminary data.</text>
</comment>
<dbReference type="InterPro" id="IPR037802">
    <property type="entry name" value="SGF29"/>
</dbReference>
<keyword evidence="3" id="KW-0804">Transcription</keyword>
<dbReference type="Proteomes" id="UP000835052">
    <property type="component" value="Unassembled WGS sequence"/>
</dbReference>
<evidence type="ECO:0000256" key="2">
    <source>
        <dbReference type="ARBA" id="ARBA00023015"/>
    </source>
</evidence>
<dbReference type="PROSITE" id="PS51518">
    <property type="entry name" value="SGF29_C"/>
    <property type="match status" value="1"/>
</dbReference>
<evidence type="ECO:0000313" key="7">
    <source>
        <dbReference type="Proteomes" id="UP000835052"/>
    </source>
</evidence>
<comment type="subcellular location">
    <subcellularLocation>
        <location evidence="1">Nucleus</location>
    </subcellularLocation>
</comment>
<reference evidence="6" key="1">
    <citation type="submission" date="2020-10" db="EMBL/GenBank/DDBJ databases">
        <authorList>
            <person name="Kikuchi T."/>
        </authorList>
    </citation>
    <scope>NUCLEOTIDE SEQUENCE</scope>
    <source>
        <strain evidence="6">NKZ352</strain>
    </source>
</reference>
<dbReference type="FunFam" id="2.30.30.140:FF:000029">
    <property type="entry name" value="SAGA-associated factor 29 homolog"/>
    <property type="match status" value="1"/>
</dbReference>
<dbReference type="GO" id="GO:0000124">
    <property type="term" value="C:SAGA complex"/>
    <property type="evidence" value="ECO:0007669"/>
    <property type="project" value="InterPro"/>
</dbReference>
<dbReference type="CDD" id="cd20393">
    <property type="entry name" value="Tudor_SGF29_rpt1"/>
    <property type="match status" value="1"/>
</dbReference>
<keyword evidence="2" id="KW-0805">Transcription regulation</keyword>
<name>A0A8S1HM10_9PELO</name>
<dbReference type="AlphaFoldDB" id="A0A8S1HM10"/>
<dbReference type="EMBL" id="CAJGYM010000081">
    <property type="protein sequence ID" value="CAD6196892.1"/>
    <property type="molecule type" value="Genomic_DNA"/>
</dbReference>
<keyword evidence="4" id="KW-0539">Nucleus</keyword>
<dbReference type="GO" id="GO:0005634">
    <property type="term" value="C:nucleus"/>
    <property type="evidence" value="ECO:0007669"/>
    <property type="project" value="UniProtKB-SubCell"/>
</dbReference>
<dbReference type="PANTHER" id="PTHR21539">
    <property type="entry name" value="SAGA-ASSOCIATED FACTOR 29"/>
    <property type="match status" value="1"/>
</dbReference>
<evidence type="ECO:0000256" key="1">
    <source>
        <dbReference type="ARBA" id="ARBA00004123"/>
    </source>
</evidence>
<dbReference type="Pfam" id="PF07039">
    <property type="entry name" value="SGF29_Tudor"/>
    <property type="match status" value="1"/>
</dbReference>
<protein>
    <recommendedName>
        <fullName evidence="5">SGF29 C-terminal domain-containing protein</fullName>
    </recommendedName>
</protein>
<gene>
    <name evidence="6" type="ORF">CAUJ_LOCUS12803</name>
</gene>
<dbReference type="PANTHER" id="PTHR21539:SF0">
    <property type="entry name" value="SAGA-ASSOCIATED FACTOR 29"/>
    <property type="match status" value="1"/>
</dbReference>
<accession>A0A8S1HM10</accession>
<sequence length="280" mass="32266">MVKKTGTEKVRDERKRQTALSDLHRKLVHVRNRQDKVNEALESLQNQKSILLHQNLQKSSDSLSDYIRKLLLDVEKIRKQEYESKMKNEIKRQALMQLINLQGNTLPLWVNGNEGFPGPFVGAIHISEHKRLEIGDAVAAFSNKNWILGEIIGHLPGGKYEVRDVDEEQQKKAKAIFPRYRLIPLPRFRADPQHDPHALFPLDAIVLALYPQTTCFYKGVVHKVPATPTEDYQVVFEDVSYPTGYSPPMHIPQRYVVPFMKVVPPSKKRGTRDREDEDSD</sequence>